<keyword evidence="3" id="KW-1185">Reference proteome</keyword>
<evidence type="ECO:0000313" key="3">
    <source>
        <dbReference type="Proteomes" id="UP000028058"/>
    </source>
</evidence>
<feature type="coiled-coil region" evidence="1">
    <location>
        <begin position="49"/>
        <end position="76"/>
    </location>
</feature>
<dbReference type="Gene3D" id="1.10.10.1150">
    <property type="entry name" value="Coenzyme PQQ synthesis protein D (PqqD)"/>
    <property type="match status" value="1"/>
</dbReference>
<gene>
    <name evidence="2" type="ORF">SFRA_021245</name>
</gene>
<dbReference type="OrthoDB" id="5195143at2"/>
<dbReference type="InterPro" id="IPR041881">
    <property type="entry name" value="PqqD_sf"/>
</dbReference>
<comment type="caution">
    <text evidence="2">The sequence shown here is derived from an EMBL/GenBank/DDBJ whole genome shotgun (WGS) entry which is preliminary data.</text>
</comment>
<name>A0A3M8EZX1_9ACTN</name>
<protein>
    <submittedName>
        <fullName evidence="2">Lasso peptide biosynthesis PqqD family chaperone</fullName>
    </submittedName>
</protein>
<dbReference type="Proteomes" id="UP000028058">
    <property type="component" value="Unassembled WGS sequence"/>
</dbReference>
<accession>A0A3M8EZX1</accession>
<reference evidence="2 3" key="1">
    <citation type="journal article" date="2014" name="Genome Announc.">
        <title>Draft Genome Sequence of Streptomyces fradiae ATCC 19609, a Strain Highly Sensitive to Antibiotics.</title>
        <authorList>
            <person name="Bekker O.B."/>
            <person name="Klimina K.M."/>
            <person name="Vatlin A.A."/>
            <person name="Zakharevich N.V."/>
            <person name="Kasianov A.S."/>
            <person name="Danilenko V.N."/>
        </authorList>
    </citation>
    <scope>NUCLEOTIDE SEQUENCE [LARGE SCALE GENOMIC DNA]</scope>
    <source>
        <strain evidence="2 3">ATCC 19609</strain>
    </source>
</reference>
<keyword evidence="1" id="KW-0175">Coiled coil</keyword>
<organism evidence="2 3">
    <name type="scientific">Streptomyces xinghaiensis</name>
    <dbReference type="NCBI Taxonomy" id="1038928"/>
    <lineage>
        <taxon>Bacteria</taxon>
        <taxon>Bacillati</taxon>
        <taxon>Actinomycetota</taxon>
        <taxon>Actinomycetes</taxon>
        <taxon>Kitasatosporales</taxon>
        <taxon>Streptomycetaceae</taxon>
        <taxon>Streptomyces</taxon>
    </lineage>
</organism>
<evidence type="ECO:0000256" key="1">
    <source>
        <dbReference type="SAM" id="Coils"/>
    </source>
</evidence>
<dbReference type="Pfam" id="PF05402">
    <property type="entry name" value="PqqD"/>
    <property type="match status" value="1"/>
</dbReference>
<dbReference type="AlphaFoldDB" id="A0A3M8EZX1"/>
<sequence>MPLQFAADVSTAETDYGTVLLDQRSGRYWELNPTGTLVVKALLRGAEEKDAVEALVAEFEIEREQAARDVAALVETLRDSGLVTA</sequence>
<dbReference type="InterPro" id="IPR008792">
    <property type="entry name" value="PQQD"/>
</dbReference>
<proteinExistence type="predicted"/>
<evidence type="ECO:0000313" key="2">
    <source>
        <dbReference type="EMBL" id="RKM93692.1"/>
    </source>
</evidence>
<dbReference type="NCBIfam" id="NF033530">
    <property type="entry name" value="lasso_PqqD_Strm"/>
    <property type="match status" value="1"/>
</dbReference>
<dbReference type="EMBL" id="JNAD02000010">
    <property type="protein sequence ID" value="RKM93692.1"/>
    <property type="molecule type" value="Genomic_DNA"/>
</dbReference>
<dbReference type="RefSeq" id="WP_043462551.1">
    <property type="nucleotide sequence ID" value="NZ_CP108540.1"/>
</dbReference>